<accession>A0A1R2CRU5</accession>
<feature type="transmembrane region" description="Helical" evidence="6">
    <location>
        <begin position="75"/>
        <end position="100"/>
    </location>
</feature>
<dbReference type="OrthoDB" id="284464at2759"/>
<name>A0A1R2CRU5_9CILI</name>
<evidence type="ECO:0000313" key="8">
    <source>
        <dbReference type="EMBL" id="OMJ91729.1"/>
    </source>
</evidence>
<dbReference type="PANTHER" id="PTHR31898">
    <property type="entry name" value="TRANSMEMBRANE PROTEIN 136"/>
    <property type="match status" value="1"/>
</dbReference>
<sequence>MIFIPVAFTFYLAIYLLLSGIAPGSKNLIIQKRRKLNSFFVALTHSSLSLFLSFFSYVSLSGVSYTRETTEFEGLVINVIFTQNTLGYLLYDLIIIGFLFGELDQKMMLHHICGIIGGYALYFDQNAGSAAILAILLTENTSPFYQMKHVLKILGKSETKLAKVNDIIFIFLFIVIRPWITWFLAYNILASELNFIVKINTILVYSVGVLWSYAIICMVKNKFWSKEKGILESIGEYKFFSGCVLAFISIGLPYIIREYYQVGFLHFRFRGFTFI</sequence>
<dbReference type="EMBL" id="MPUH01000075">
    <property type="protein sequence ID" value="OMJ91729.1"/>
    <property type="molecule type" value="Genomic_DNA"/>
</dbReference>
<dbReference type="InterPro" id="IPR042512">
    <property type="entry name" value="TLCD5"/>
</dbReference>
<evidence type="ECO:0000256" key="4">
    <source>
        <dbReference type="ARBA" id="ARBA00023136"/>
    </source>
</evidence>
<keyword evidence="4 5" id="KW-0472">Membrane</keyword>
<feature type="transmembrane region" description="Helical" evidence="6">
    <location>
        <begin position="6"/>
        <end position="24"/>
    </location>
</feature>
<evidence type="ECO:0000256" key="5">
    <source>
        <dbReference type="PROSITE-ProRule" id="PRU00205"/>
    </source>
</evidence>
<keyword evidence="9" id="KW-1185">Reference proteome</keyword>
<keyword evidence="2 5" id="KW-0812">Transmembrane</keyword>
<feature type="transmembrane region" description="Helical" evidence="6">
    <location>
        <begin position="195"/>
        <end position="216"/>
    </location>
</feature>
<reference evidence="8 9" key="1">
    <citation type="submission" date="2016-11" db="EMBL/GenBank/DDBJ databases">
        <title>The macronuclear genome of Stentor coeruleus: a giant cell with tiny introns.</title>
        <authorList>
            <person name="Slabodnick M."/>
            <person name="Ruby J.G."/>
            <person name="Reiff S.B."/>
            <person name="Swart E.C."/>
            <person name="Gosai S."/>
            <person name="Prabakaran S."/>
            <person name="Witkowska E."/>
            <person name="Larue G.E."/>
            <person name="Fisher S."/>
            <person name="Freeman R.M."/>
            <person name="Gunawardena J."/>
            <person name="Chu W."/>
            <person name="Stover N.A."/>
            <person name="Gregory B.D."/>
            <person name="Nowacki M."/>
            <person name="Derisi J."/>
            <person name="Roy S.W."/>
            <person name="Marshall W.F."/>
            <person name="Sood P."/>
        </authorList>
    </citation>
    <scope>NUCLEOTIDE SEQUENCE [LARGE SCALE GENOMIC DNA]</scope>
    <source>
        <strain evidence="8">WM001</strain>
    </source>
</reference>
<evidence type="ECO:0000259" key="7">
    <source>
        <dbReference type="PROSITE" id="PS50922"/>
    </source>
</evidence>
<dbReference type="SMART" id="SM00724">
    <property type="entry name" value="TLC"/>
    <property type="match status" value="1"/>
</dbReference>
<evidence type="ECO:0000313" key="9">
    <source>
        <dbReference type="Proteomes" id="UP000187209"/>
    </source>
</evidence>
<evidence type="ECO:0000256" key="3">
    <source>
        <dbReference type="ARBA" id="ARBA00022989"/>
    </source>
</evidence>
<feature type="transmembrane region" description="Helical" evidence="6">
    <location>
        <begin position="167"/>
        <end position="189"/>
    </location>
</feature>
<dbReference type="GO" id="GO:0016020">
    <property type="term" value="C:membrane"/>
    <property type="evidence" value="ECO:0007669"/>
    <property type="project" value="UniProtKB-SubCell"/>
</dbReference>
<organism evidence="8 9">
    <name type="scientific">Stentor coeruleus</name>
    <dbReference type="NCBI Taxonomy" id="5963"/>
    <lineage>
        <taxon>Eukaryota</taxon>
        <taxon>Sar</taxon>
        <taxon>Alveolata</taxon>
        <taxon>Ciliophora</taxon>
        <taxon>Postciliodesmatophora</taxon>
        <taxon>Heterotrichea</taxon>
        <taxon>Heterotrichida</taxon>
        <taxon>Stentoridae</taxon>
        <taxon>Stentor</taxon>
    </lineage>
</organism>
<dbReference type="InterPro" id="IPR006634">
    <property type="entry name" value="TLC-dom"/>
</dbReference>
<feature type="transmembrane region" description="Helical" evidence="6">
    <location>
        <begin position="36"/>
        <end position="55"/>
    </location>
</feature>
<evidence type="ECO:0000256" key="6">
    <source>
        <dbReference type="SAM" id="Phobius"/>
    </source>
</evidence>
<dbReference type="PANTHER" id="PTHR31898:SF1">
    <property type="entry name" value="TLC DOMAIN-CONTAINING PROTEIN 5"/>
    <property type="match status" value="1"/>
</dbReference>
<protein>
    <recommendedName>
        <fullName evidence="7">TLC domain-containing protein</fullName>
    </recommendedName>
</protein>
<feature type="transmembrane region" description="Helical" evidence="6">
    <location>
        <begin position="237"/>
        <end position="256"/>
    </location>
</feature>
<comment type="caution">
    <text evidence="8">The sequence shown here is derived from an EMBL/GenBank/DDBJ whole genome shotgun (WGS) entry which is preliminary data.</text>
</comment>
<evidence type="ECO:0000256" key="2">
    <source>
        <dbReference type="ARBA" id="ARBA00022692"/>
    </source>
</evidence>
<dbReference type="PROSITE" id="PS50922">
    <property type="entry name" value="TLC"/>
    <property type="match status" value="1"/>
</dbReference>
<comment type="subcellular location">
    <subcellularLocation>
        <location evidence="1">Membrane</location>
        <topology evidence="1">Multi-pass membrane protein</topology>
    </subcellularLocation>
</comment>
<keyword evidence="3 6" id="KW-1133">Transmembrane helix</keyword>
<dbReference type="Proteomes" id="UP000187209">
    <property type="component" value="Unassembled WGS sequence"/>
</dbReference>
<feature type="domain" description="TLC" evidence="7">
    <location>
        <begin position="31"/>
        <end position="224"/>
    </location>
</feature>
<dbReference type="AlphaFoldDB" id="A0A1R2CRU5"/>
<proteinExistence type="predicted"/>
<evidence type="ECO:0000256" key="1">
    <source>
        <dbReference type="ARBA" id="ARBA00004141"/>
    </source>
</evidence>
<gene>
    <name evidence="8" type="ORF">SteCoe_5627</name>
</gene>